<protein>
    <submittedName>
        <fullName evidence="5">Aminotransferase</fullName>
    </submittedName>
</protein>
<dbReference type="SUPFAM" id="SSF53383">
    <property type="entry name" value="PLP-dependent transferases"/>
    <property type="match status" value="1"/>
</dbReference>
<dbReference type="Proteomes" id="UP001595776">
    <property type="component" value="Unassembled WGS sequence"/>
</dbReference>
<comment type="cofactor">
    <cofactor evidence="1">
        <name>pyridoxal 5'-phosphate</name>
        <dbReference type="ChEBI" id="CHEBI:597326"/>
    </cofactor>
</comment>
<dbReference type="InterPro" id="IPR005814">
    <property type="entry name" value="Aminotrans_3"/>
</dbReference>
<proteinExistence type="inferred from homology"/>
<dbReference type="PIRSF" id="PIRSF000521">
    <property type="entry name" value="Transaminase_4ab_Lys_Orn"/>
    <property type="match status" value="1"/>
</dbReference>
<dbReference type="InterPro" id="IPR015422">
    <property type="entry name" value="PyrdxlP-dep_Trfase_small"/>
</dbReference>
<dbReference type="InterPro" id="IPR049704">
    <property type="entry name" value="Aminotrans_3_PPA_site"/>
</dbReference>
<dbReference type="Gene3D" id="3.40.640.10">
    <property type="entry name" value="Type I PLP-dependent aspartate aminotransferase-like (Major domain)"/>
    <property type="match status" value="1"/>
</dbReference>
<keyword evidence="5" id="KW-0808">Transferase</keyword>
<comment type="caution">
    <text evidence="5">The sequence shown here is derived from an EMBL/GenBank/DDBJ whole genome shotgun (WGS) entry which is preliminary data.</text>
</comment>
<dbReference type="EMBL" id="JBHSCR010000006">
    <property type="protein sequence ID" value="MFC4348163.1"/>
    <property type="molecule type" value="Genomic_DNA"/>
</dbReference>
<evidence type="ECO:0000256" key="3">
    <source>
        <dbReference type="ARBA" id="ARBA00022898"/>
    </source>
</evidence>
<dbReference type="RefSeq" id="WP_082719977.1">
    <property type="nucleotide sequence ID" value="NZ_JBHSCR010000006.1"/>
</dbReference>
<keyword evidence="5" id="KW-0032">Aminotransferase</keyword>
<dbReference type="PANTHER" id="PTHR43094:SF1">
    <property type="entry name" value="AMINOTRANSFERASE CLASS-III"/>
    <property type="match status" value="1"/>
</dbReference>
<evidence type="ECO:0000313" key="5">
    <source>
        <dbReference type="EMBL" id="MFC4348163.1"/>
    </source>
</evidence>
<keyword evidence="6" id="KW-1185">Reference proteome</keyword>
<sequence>MMGLSDQAILEQLQALDRMHHLHPFTDPQAVKKAAPFVIEQAKGAYITGQEIRLLDAMAGLGCVNIGYGREEMADVAVEAIRTLSYYHSFSAVSNPYAAALAGKIASLAPAGLNKVFFANSGSEANETLIKLAYLYWRRKGQPSKRILISRDYSYHGSTLATTRLNGNAPMIEDFGLAGGDDVLQATSPFWYRCGGDLEPEEFGLAAARDVEKKILEAGAENVAAVIAEPIQGTMGAIVPPDSYWPELSRICTEHDVLLIADEVVTGFGRTGHWFAQETFGFEADMMALAKGLSSGYAPISAAVISDEIADVIEDKGGVLHHGFTTSGHPLASALALKNIEIIETEGHVEKVHADIGPYFSKKLKTLEDHPLVGEVRVSGLIAGVELAKDKRSREQYPLEASVCNHVGQMALVRGLIVRPAGNVVVLCPPFIITHAEVDFLVGVMRDALDETQRALESS</sequence>
<accession>A0ABV8UCG1</accession>
<reference evidence="6" key="1">
    <citation type="journal article" date="2019" name="Int. J. Syst. Evol. Microbiol.">
        <title>The Global Catalogue of Microorganisms (GCM) 10K type strain sequencing project: providing services to taxonomists for standard genome sequencing and annotation.</title>
        <authorList>
            <consortium name="The Broad Institute Genomics Platform"/>
            <consortium name="The Broad Institute Genome Sequencing Center for Infectious Disease"/>
            <person name="Wu L."/>
            <person name="Ma J."/>
        </authorList>
    </citation>
    <scope>NUCLEOTIDE SEQUENCE [LARGE SCALE GENOMIC DNA]</scope>
    <source>
        <strain evidence="6">CGMCC 1.15304</strain>
    </source>
</reference>
<evidence type="ECO:0000256" key="1">
    <source>
        <dbReference type="ARBA" id="ARBA00001933"/>
    </source>
</evidence>
<dbReference type="NCBIfam" id="NF005682">
    <property type="entry name" value="PRK07480.1"/>
    <property type="match status" value="1"/>
</dbReference>
<dbReference type="CDD" id="cd00610">
    <property type="entry name" value="OAT_like"/>
    <property type="match status" value="1"/>
</dbReference>
<keyword evidence="3 4" id="KW-0663">Pyridoxal phosphate</keyword>
<dbReference type="Pfam" id="PF00202">
    <property type="entry name" value="Aminotran_3"/>
    <property type="match status" value="1"/>
</dbReference>
<dbReference type="Gene3D" id="3.90.1150.10">
    <property type="entry name" value="Aspartate Aminotransferase, domain 1"/>
    <property type="match status" value="1"/>
</dbReference>
<evidence type="ECO:0000256" key="4">
    <source>
        <dbReference type="RuleBase" id="RU003560"/>
    </source>
</evidence>
<dbReference type="InterPro" id="IPR015421">
    <property type="entry name" value="PyrdxlP-dep_Trfase_major"/>
</dbReference>
<dbReference type="PANTHER" id="PTHR43094">
    <property type="entry name" value="AMINOTRANSFERASE"/>
    <property type="match status" value="1"/>
</dbReference>
<dbReference type="InterPro" id="IPR015424">
    <property type="entry name" value="PyrdxlP-dep_Trfase"/>
</dbReference>
<evidence type="ECO:0000313" key="6">
    <source>
        <dbReference type="Proteomes" id="UP001595776"/>
    </source>
</evidence>
<comment type="similarity">
    <text evidence="2 4">Belongs to the class-III pyridoxal-phosphate-dependent aminotransferase family.</text>
</comment>
<dbReference type="GO" id="GO:0008483">
    <property type="term" value="F:transaminase activity"/>
    <property type="evidence" value="ECO:0007669"/>
    <property type="project" value="UniProtKB-KW"/>
</dbReference>
<name>A0ABV8UCG1_9PROT</name>
<gene>
    <name evidence="5" type="ORF">ACFO5Q_09930</name>
</gene>
<dbReference type="PROSITE" id="PS00600">
    <property type="entry name" value="AA_TRANSFER_CLASS_3"/>
    <property type="match status" value="1"/>
</dbReference>
<organism evidence="5 6">
    <name type="scientific">Kordiimonas lipolytica</name>
    <dbReference type="NCBI Taxonomy" id="1662421"/>
    <lineage>
        <taxon>Bacteria</taxon>
        <taxon>Pseudomonadati</taxon>
        <taxon>Pseudomonadota</taxon>
        <taxon>Alphaproteobacteria</taxon>
        <taxon>Kordiimonadales</taxon>
        <taxon>Kordiimonadaceae</taxon>
        <taxon>Kordiimonas</taxon>
    </lineage>
</organism>
<evidence type="ECO:0000256" key="2">
    <source>
        <dbReference type="ARBA" id="ARBA00008954"/>
    </source>
</evidence>